<evidence type="ECO:0000313" key="2">
    <source>
        <dbReference type="EMBL" id="NHO31775.1"/>
    </source>
</evidence>
<sequence>MVLPDVVLSAASDVLVALEAARLRVVTAESCTGGLVAGALTHQAGSSAAVSGGFVTYSNAMKQTCLGVPEAMLVQWGAVSEAVALAMAFGALQAADDADVSVAITGIAGPDGGSAEKPVGLVWFAVMRRGREARAERRMFAGGRIAVRAQAVGHALGMVLGEV</sequence>
<dbReference type="InterPro" id="IPR036653">
    <property type="entry name" value="CinA-like_C"/>
</dbReference>
<dbReference type="Gene3D" id="3.90.950.20">
    <property type="entry name" value="CinA-like"/>
    <property type="match status" value="1"/>
</dbReference>
<evidence type="ECO:0000259" key="1">
    <source>
        <dbReference type="Pfam" id="PF02464"/>
    </source>
</evidence>
<reference evidence="2 3" key="1">
    <citation type="journal article" date="2020" name="Int. J. Syst. Evol. Microbiol.">
        <title>Novel acetic acid bacteria from cider fermentations: Acetobacter conturbans sp. nov. and Acetobacter fallax sp. nov.</title>
        <authorList>
            <person name="Sombolestani A.S."/>
            <person name="Cleenwerck I."/>
            <person name="Cnockaert M."/>
            <person name="Borremans W."/>
            <person name="Wieme A.D."/>
            <person name="De Vuyst L."/>
            <person name="Vandamme P."/>
        </authorList>
    </citation>
    <scope>NUCLEOTIDE SEQUENCE [LARGE SCALE GENOMIC DNA]</scope>
    <source>
        <strain evidence="2 3">LMG 1637</strain>
    </source>
</reference>
<organism evidence="2 3">
    <name type="scientific">Acetobacter fallax</name>
    <dbReference type="NCBI Taxonomy" id="1737473"/>
    <lineage>
        <taxon>Bacteria</taxon>
        <taxon>Pseudomonadati</taxon>
        <taxon>Pseudomonadota</taxon>
        <taxon>Alphaproteobacteria</taxon>
        <taxon>Acetobacterales</taxon>
        <taxon>Acetobacteraceae</taxon>
        <taxon>Acetobacter</taxon>
    </lineage>
</organism>
<gene>
    <name evidence="2" type="ORF">GOB84_04210</name>
</gene>
<protein>
    <submittedName>
        <fullName evidence="2">Nicotinamide-nucleotide amidohydrolase family protein</fullName>
    </submittedName>
</protein>
<dbReference type="EMBL" id="WOSW01000004">
    <property type="protein sequence ID" value="NHO31775.1"/>
    <property type="molecule type" value="Genomic_DNA"/>
</dbReference>
<evidence type="ECO:0000313" key="3">
    <source>
        <dbReference type="Proteomes" id="UP000615326"/>
    </source>
</evidence>
<feature type="domain" description="CinA C-terminal" evidence="1">
    <location>
        <begin position="11"/>
        <end position="160"/>
    </location>
</feature>
<dbReference type="SUPFAM" id="SSF142433">
    <property type="entry name" value="CinA-like"/>
    <property type="match status" value="1"/>
</dbReference>
<dbReference type="Pfam" id="PF02464">
    <property type="entry name" value="CinA"/>
    <property type="match status" value="1"/>
</dbReference>
<accession>A0ABX0K790</accession>
<comment type="caution">
    <text evidence="2">The sequence shown here is derived from an EMBL/GenBank/DDBJ whole genome shotgun (WGS) entry which is preliminary data.</text>
</comment>
<name>A0ABX0K790_9PROT</name>
<keyword evidence="3" id="KW-1185">Reference proteome</keyword>
<dbReference type="InterPro" id="IPR008136">
    <property type="entry name" value="CinA_C"/>
</dbReference>
<dbReference type="Proteomes" id="UP000615326">
    <property type="component" value="Unassembled WGS sequence"/>
</dbReference>
<dbReference type="NCBIfam" id="TIGR00199">
    <property type="entry name" value="PncC_domain"/>
    <property type="match status" value="1"/>
</dbReference>
<proteinExistence type="predicted"/>